<evidence type="ECO:0000256" key="3">
    <source>
        <dbReference type="ARBA" id="ARBA00022989"/>
    </source>
</evidence>
<gene>
    <name evidence="6" type="ORF">LVJ94_26725</name>
</gene>
<comment type="subcellular location">
    <subcellularLocation>
        <location evidence="1">Endomembrane system</location>
        <topology evidence="1">Multi-pass membrane protein</topology>
    </subcellularLocation>
</comment>
<evidence type="ECO:0000256" key="5">
    <source>
        <dbReference type="SAM" id="Phobius"/>
    </source>
</evidence>
<dbReference type="InterPro" id="IPR007318">
    <property type="entry name" value="Phopholipid_MeTrfase"/>
</dbReference>
<feature type="transmembrane region" description="Helical" evidence="5">
    <location>
        <begin position="38"/>
        <end position="60"/>
    </location>
</feature>
<dbReference type="Proteomes" id="UP001374803">
    <property type="component" value="Chromosome"/>
</dbReference>
<keyword evidence="6" id="KW-0808">Transferase</keyword>
<dbReference type="GO" id="GO:0032259">
    <property type="term" value="P:methylation"/>
    <property type="evidence" value="ECO:0007669"/>
    <property type="project" value="UniProtKB-KW"/>
</dbReference>
<dbReference type="EMBL" id="CP089983">
    <property type="protein sequence ID" value="WXB00504.1"/>
    <property type="molecule type" value="Genomic_DNA"/>
</dbReference>
<keyword evidence="6" id="KW-0489">Methyltransferase</keyword>
<feature type="transmembrane region" description="Helical" evidence="5">
    <location>
        <begin position="109"/>
        <end position="126"/>
    </location>
</feature>
<organism evidence="6 7">
    <name type="scientific">Pendulispora rubella</name>
    <dbReference type="NCBI Taxonomy" id="2741070"/>
    <lineage>
        <taxon>Bacteria</taxon>
        <taxon>Pseudomonadati</taxon>
        <taxon>Myxococcota</taxon>
        <taxon>Myxococcia</taxon>
        <taxon>Myxococcales</taxon>
        <taxon>Sorangiineae</taxon>
        <taxon>Pendulisporaceae</taxon>
        <taxon>Pendulispora</taxon>
    </lineage>
</organism>
<protein>
    <submittedName>
        <fullName evidence="6">Isoprenylcysteine carboxyl methyltransferase</fullName>
    </submittedName>
</protein>
<dbReference type="RefSeq" id="WP_394830106.1">
    <property type="nucleotide sequence ID" value="NZ_CP089929.1"/>
</dbReference>
<evidence type="ECO:0000313" key="6">
    <source>
        <dbReference type="EMBL" id="WXB00504.1"/>
    </source>
</evidence>
<evidence type="ECO:0000256" key="1">
    <source>
        <dbReference type="ARBA" id="ARBA00004127"/>
    </source>
</evidence>
<accession>A0ABZ2KPA3</accession>
<keyword evidence="2 5" id="KW-0812">Transmembrane</keyword>
<proteinExistence type="predicted"/>
<dbReference type="GO" id="GO:0008168">
    <property type="term" value="F:methyltransferase activity"/>
    <property type="evidence" value="ECO:0007669"/>
    <property type="project" value="UniProtKB-KW"/>
</dbReference>
<dbReference type="Pfam" id="PF04191">
    <property type="entry name" value="PEMT"/>
    <property type="match status" value="1"/>
</dbReference>
<sequence length="163" mass="18459">MVLAHLRSLVLPLFASVFVPWLLVGLGDEPPRTTWWHALRAAPVLAMGLAMLGWTVALFVRVGKGTLAPWNPTRRLVVVGPYAHVRNPMISGVFCILCGEALLLESSRMATWALLFLVVNHVYFVFSEEPGLTMRFGAEYTEYALHVPRWLPRLRPWRPDRTL</sequence>
<feature type="transmembrane region" description="Helical" evidence="5">
    <location>
        <begin position="6"/>
        <end position="26"/>
    </location>
</feature>
<keyword evidence="4 5" id="KW-0472">Membrane</keyword>
<keyword evidence="3 5" id="KW-1133">Transmembrane helix</keyword>
<name>A0ABZ2KPA3_9BACT</name>
<evidence type="ECO:0000256" key="2">
    <source>
        <dbReference type="ARBA" id="ARBA00022692"/>
    </source>
</evidence>
<reference evidence="6" key="1">
    <citation type="submission" date="2021-12" db="EMBL/GenBank/DDBJ databases">
        <title>Discovery of the Pendulisporaceae a myxobacterial family with distinct sporulation behavior and unique specialized metabolism.</title>
        <authorList>
            <person name="Garcia R."/>
            <person name="Popoff A."/>
            <person name="Bader C.D."/>
            <person name="Loehr J."/>
            <person name="Walesch S."/>
            <person name="Walt C."/>
            <person name="Boldt J."/>
            <person name="Bunk B."/>
            <person name="Haeckl F.J.F.P.J."/>
            <person name="Gunesch A.P."/>
            <person name="Birkelbach J."/>
            <person name="Nuebel U."/>
            <person name="Pietschmann T."/>
            <person name="Bach T."/>
            <person name="Mueller R."/>
        </authorList>
    </citation>
    <scope>NUCLEOTIDE SEQUENCE</scope>
    <source>
        <strain evidence="6">MSr11367</strain>
    </source>
</reference>
<dbReference type="Gene3D" id="1.20.120.1630">
    <property type="match status" value="1"/>
</dbReference>
<evidence type="ECO:0000313" key="7">
    <source>
        <dbReference type="Proteomes" id="UP001374803"/>
    </source>
</evidence>
<keyword evidence="7" id="KW-1185">Reference proteome</keyword>
<evidence type="ECO:0000256" key="4">
    <source>
        <dbReference type="ARBA" id="ARBA00023136"/>
    </source>
</evidence>